<dbReference type="GO" id="GO:0003677">
    <property type="term" value="F:DNA binding"/>
    <property type="evidence" value="ECO:0007669"/>
    <property type="project" value="UniProtKB-KW"/>
</dbReference>
<evidence type="ECO:0000256" key="2">
    <source>
        <dbReference type="SAM" id="MobiDB-lite"/>
    </source>
</evidence>
<accession>A0A1M6VYM4</accession>
<name>A0A1M6VYM4_XYLRU</name>
<dbReference type="Pfam" id="PF18291">
    <property type="entry name" value="HU-HIG"/>
    <property type="match status" value="1"/>
</dbReference>
<dbReference type="InterPro" id="IPR041607">
    <property type="entry name" value="HU-HIG"/>
</dbReference>
<evidence type="ECO:0000313" key="4">
    <source>
        <dbReference type="EMBL" id="SHK86590.1"/>
    </source>
</evidence>
<evidence type="ECO:0000256" key="1">
    <source>
        <dbReference type="ARBA" id="ARBA00023125"/>
    </source>
</evidence>
<feature type="domain" description="HU" evidence="3">
    <location>
        <begin position="4"/>
        <end position="128"/>
    </location>
</feature>
<proteinExistence type="predicted"/>
<evidence type="ECO:0000313" key="5">
    <source>
        <dbReference type="Proteomes" id="UP000184130"/>
    </source>
</evidence>
<organism evidence="4 5">
    <name type="scientific">Xylanibacter ruminicola</name>
    <name type="common">Prevotella ruminicola</name>
    <dbReference type="NCBI Taxonomy" id="839"/>
    <lineage>
        <taxon>Bacteria</taxon>
        <taxon>Pseudomonadati</taxon>
        <taxon>Bacteroidota</taxon>
        <taxon>Bacteroidia</taxon>
        <taxon>Bacteroidales</taxon>
        <taxon>Prevotellaceae</taxon>
        <taxon>Xylanibacter</taxon>
    </lineage>
</organism>
<dbReference type="RefSeq" id="WP_073209087.1">
    <property type="nucleotide sequence ID" value="NZ_FRBD01000014.1"/>
</dbReference>
<dbReference type="Proteomes" id="UP000184130">
    <property type="component" value="Unassembled WGS sequence"/>
</dbReference>
<dbReference type="InterPro" id="IPR010992">
    <property type="entry name" value="IHF-like_DNA-bd_dom_sf"/>
</dbReference>
<gene>
    <name evidence="4" type="ORF">SAMN05216463_11496</name>
</gene>
<dbReference type="EMBL" id="FRBD01000014">
    <property type="protein sequence ID" value="SHK86590.1"/>
    <property type="molecule type" value="Genomic_DNA"/>
</dbReference>
<keyword evidence="1 4" id="KW-0238">DNA-binding</keyword>
<feature type="region of interest" description="Disordered" evidence="2">
    <location>
        <begin position="142"/>
        <end position="165"/>
    </location>
</feature>
<sequence length="165" mass="18319">MAKIFYLLKQNNAKNSAVKGKWFAKSKTIETLNTRKLANHISEHGSIYTPDVVFGVLEKFRSCLLEMLLDSKRVKIDGLGIFYTTLENEAGGADKKEDFTPQKNLKALHIRFLPDQQAETNISSREFIKKAEFVNAETFAGALVEDSGSEEDDGPTGGYTPNPGD</sequence>
<reference evidence="4 5" key="1">
    <citation type="submission" date="2016-11" db="EMBL/GenBank/DDBJ databases">
        <authorList>
            <person name="Jaros S."/>
            <person name="Januszkiewicz K."/>
            <person name="Wedrychowicz H."/>
        </authorList>
    </citation>
    <scope>NUCLEOTIDE SEQUENCE [LARGE SCALE GENOMIC DNA]</scope>
    <source>
        <strain evidence="4 5">KHT3</strain>
    </source>
</reference>
<dbReference type="OrthoDB" id="1072580at2"/>
<protein>
    <submittedName>
        <fullName evidence="4">DNA-binding protein, histone-like, putative</fullName>
    </submittedName>
</protein>
<evidence type="ECO:0000259" key="3">
    <source>
        <dbReference type="Pfam" id="PF18291"/>
    </source>
</evidence>
<dbReference type="SUPFAM" id="SSF47729">
    <property type="entry name" value="IHF-like DNA-binding proteins"/>
    <property type="match status" value="1"/>
</dbReference>
<dbReference type="AlphaFoldDB" id="A0A1M6VYM4"/>